<dbReference type="Proteomes" id="UP001159363">
    <property type="component" value="Chromosome 13"/>
</dbReference>
<evidence type="ECO:0008006" key="3">
    <source>
        <dbReference type="Google" id="ProtNLM"/>
    </source>
</evidence>
<name>A0ABQ9GA95_9NEOP</name>
<protein>
    <recommendedName>
        <fullName evidence="3">DDE Tnp4 domain-containing protein</fullName>
    </recommendedName>
</protein>
<sequence length="127" mass="14491">MDGCLMVAFSATPLSVMHWKPTARRIVENVFGIVAQRFRVLRKSMIRQPDTAGKVVLACWVPCNFLACRTGRQYLYAVMTFTVVTGGKRGILNHPGIHYNHEAHHLRFLNKKYERSSGPSSRHHLEN</sequence>
<evidence type="ECO:0000313" key="2">
    <source>
        <dbReference type="Proteomes" id="UP001159363"/>
    </source>
</evidence>
<accession>A0ABQ9GA95</accession>
<dbReference type="EMBL" id="JARBHB010000014">
    <property type="protein sequence ID" value="KAJ8869072.1"/>
    <property type="molecule type" value="Genomic_DNA"/>
</dbReference>
<organism evidence="1 2">
    <name type="scientific">Dryococelus australis</name>
    <dbReference type="NCBI Taxonomy" id="614101"/>
    <lineage>
        <taxon>Eukaryota</taxon>
        <taxon>Metazoa</taxon>
        <taxon>Ecdysozoa</taxon>
        <taxon>Arthropoda</taxon>
        <taxon>Hexapoda</taxon>
        <taxon>Insecta</taxon>
        <taxon>Pterygota</taxon>
        <taxon>Neoptera</taxon>
        <taxon>Polyneoptera</taxon>
        <taxon>Phasmatodea</taxon>
        <taxon>Verophasmatodea</taxon>
        <taxon>Anareolatae</taxon>
        <taxon>Phasmatidae</taxon>
        <taxon>Eurycanthinae</taxon>
        <taxon>Dryococelus</taxon>
    </lineage>
</organism>
<evidence type="ECO:0000313" key="1">
    <source>
        <dbReference type="EMBL" id="KAJ8869072.1"/>
    </source>
</evidence>
<proteinExistence type="predicted"/>
<keyword evidence="2" id="KW-1185">Reference proteome</keyword>
<reference evidence="1 2" key="1">
    <citation type="submission" date="2023-02" db="EMBL/GenBank/DDBJ databases">
        <title>LHISI_Scaffold_Assembly.</title>
        <authorList>
            <person name="Stuart O.P."/>
            <person name="Cleave R."/>
            <person name="Magrath M.J.L."/>
            <person name="Mikheyev A.S."/>
        </authorList>
    </citation>
    <scope>NUCLEOTIDE SEQUENCE [LARGE SCALE GENOMIC DNA]</scope>
    <source>
        <strain evidence="1">Daus_M_001</strain>
        <tissue evidence="1">Leg muscle</tissue>
    </source>
</reference>
<gene>
    <name evidence="1" type="ORF">PR048_030633</name>
</gene>
<comment type="caution">
    <text evidence="1">The sequence shown here is derived from an EMBL/GenBank/DDBJ whole genome shotgun (WGS) entry which is preliminary data.</text>
</comment>